<feature type="domain" description="Histidine kinase" evidence="8">
    <location>
        <begin position="111"/>
        <end position="315"/>
    </location>
</feature>
<keyword evidence="5 9" id="KW-0418">Kinase</keyword>
<evidence type="ECO:0000256" key="3">
    <source>
        <dbReference type="ARBA" id="ARBA00012438"/>
    </source>
</evidence>
<keyword evidence="7" id="KW-1133">Transmembrane helix</keyword>
<comment type="catalytic activity">
    <reaction evidence="1">
        <text>ATP + protein L-histidine = ADP + protein N-phospho-L-histidine.</text>
        <dbReference type="EC" id="2.7.13.3"/>
    </reaction>
</comment>
<evidence type="ECO:0000259" key="8">
    <source>
        <dbReference type="PROSITE" id="PS50109"/>
    </source>
</evidence>
<dbReference type="RefSeq" id="WP_179389640.1">
    <property type="nucleotide sequence ID" value="NZ_JACBYQ010000002.1"/>
</dbReference>
<proteinExistence type="predicted"/>
<evidence type="ECO:0000256" key="2">
    <source>
        <dbReference type="ARBA" id="ARBA00004236"/>
    </source>
</evidence>
<evidence type="ECO:0000313" key="10">
    <source>
        <dbReference type="Proteomes" id="UP000521748"/>
    </source>
</evidence>
<evidence type="ECO:0000256" key="7">
    <source>
        <dbReference type="SAM" id="Phobius"/>
    </source>
</evidence>
<evidence type="ECO:0000256" key="4">
    <source>
        <dbReference type="ARBA" id="ARBA00022553"/>
    </source>
</evidence>
<dbReference type="CDD" id="cd00082">
    <property type="entry name" value="HisKA"/>
    <property type="match status" value="1"/>
</dbReference>
<name>A0A7Y9S922_9MICC</name>
<dbReference type="SMART" id="SM00388">
    <property type="entry name" value="HisKA"/>
    <property type="match status" value="1"/>
</dbReference>
<dbReference type="CDD" id="cd00075">
    <property type="entry name" value="HATPase"/>
    <property type="match status" value="1"/>
</dbReference>
<dbReference type="Pfam" id="PF02518">
    <property type="entry name" value="HATPase_c"/>
    <property type="match status" value="1"/>
</dbReference>
<keyword evidence="7" id="KW-0472">Membrane</keyword>
<organism evidence="9 10">
    <name type="scientific">Psychromicrobium silvestre</name>
    <dbReference type="NCBI Taxonomy" id="1645614"/>
    <lineage>
        <taxon>Bacteria</taxon>
        <taxon>Bacillati</taxon>
        <taxon>Actinomycetota</taxon>
        <taxon>Actinomycetes</taxon>
        <taxon>Micrococcales</taxon>
        <taxon>Micrococcaceae</taxon>
        <taxon>Psychromicrobium</taxon>
    </lineage>
</organism>
<dbReference type="InterPro" id="IPR003594">
    <property type="entry name" value="HATPase_dom"/>
</dbReference>
<dbReference type="GO" id="GO:0005886">
    <property type="term" value="C:plasma membrane"/>
    <property type="evidence" value="ECO:0007669"/>
    <property type="project" value="UniProtKB-SubCell"/>
</dbReference>
<keyword evidence="6" id="KW-0902">Two-component regulatory system</keyword>
<evidence type="ECO:0000256" key="1">
    <source>
        <dbReference type="ARBA" id="ARBA00000085"/>
    </source>
</evidence>
<dbReference type="InterPro" id="IPR004358">
    <property type="entry name" value="Sig_transdc_His_kin-like_C"/>
</dbReference>
<dbReference type="InterPro" id="IPR005467">
    <property type="entry name" value="His_kinase_dom"/>
</dbReference>
<dbReference type="InterPro" id="IPR036890">
    <property type="entry name" value="HATPase_C_sf"/>
</dbReference>
<comment type="subcellular location">
    <subcellularLocation>
        <location evidence="2">Cell membrane</location>
    </subcellularLocation>
</comment>
<dbReference type="EMBL" id="JACBYQ010000002">
    <property type="protein sequence ID" value="NYE95917.1"/>
    <property type="molecule type" value="Genomic_DNA"/>
</dbReference>
<gene>
    <name evidence="9" type="ORF">FHU41_002167</name>
</gene>
<dbReference type="PROSITE" id="PS50109">
    <property type="entry name" value="HIS_KIN"/>
    <property type="match status" value="1"/>
</dbReference>
<dbReference type="EC" id="2.7.13.3" evidence="3"/>
<reference evidence="9 10" key="1">
    <citation type="submission" date="2020-07" db="EMBL/GenBank/DDBJ databases">
        <title>Sequencing the genomes of 1000 actinobacteria strains.</title>
        <authorList>
            <person name="Klenk H.-P."/>
        </authorList>
    </citation>
    <scope>NUCLEOTIDE SEQUENCE [LARGE SCALE GENOMIC DNA]</scope>
    <source>
        <strain evidence="9 10">DSM 102047</strain>
    </source>
</reference>
<protein>
    <recommendedName>
        <fullName evidence="3">histidine kinase</fullName>
        <ecNumber evidence="3">2.7.13.3</ecNumber>
    </recommendedName>
</protein>
<dbReference type="PRINTS" id="PR00344">
    <property type="entry name" value="BCTRLSENSOR"/>
</dbReference>
<evidence type="ECO:0000256" key="6">
    <source>
        <dbReference type="ARBA" id="ARBA00023012"/>
    </source>
</evidence>
<comment type="caution">
    <text evidence="9">The sequence shown here is derived from an EMBL/GenBank/DDBJ whole genome shotgun (WGS) entry which is preliminary data.</text>
</comment>
<keyword evidence="7" id="KW-0812">Transmembrane</keyword>
<dbReference type="SMART" id="SM00387">
    <property type="entry name" value="HATPase_c"/>
    <property type="match status" value="1"/>
</dbReference>
<dbReference type="Gene3D" id="1.10.287.130">
    <property type="match status" value="1"/>
</dbReference>
<evidence type="ECO:0000256" key="5">
    <source>
        <dbReference type="ARBA" id="ARBA00022777"/>
    </source>
</evidence>
<sequence>MMNRVPSPQDPVRRAAWKIGLRVGLASLLVLFIVLIAALVFLIRRAQPAERAQRIDLPGYLLIDGREIYLAAALAALVLVLALTAFAVYTARKAVRPLQDAIEQQRRFVQDASHQLRTPLAVIDARAQLLARLDADGQRAVELQSLRGDIRRMVSTVENLLQGTAPVEPTEAVDFDAVIQSLSDELQVLAREKKVQLSFEPGARVRVASTETALRTVLLSVLENALKVTPAGGRVALISTVDVGSAVLRITDTGPGITAETADQIFQREFSASGNGFGLGLAIAAETAEQYRGSLTLESSSSAGSTFSVKIPLSKG</sequence>
<dbReference type="PANTHER" id="PTHR43547:SF2">
    <property type="entry name" value="HYBRID SIGNAL TRANSDUCTION HISTIDINE KINASE C"/>
    <property type="match status" value="1"/>
</dbReference>
<feature type="transmembrane region" description="Helical" evidence="7">
    <location>
        <begin position="21"/>
        <end position="43"/>
    </location>
</feature>
<dbReference type="PANTHER" id="PTHR43547">
    <property type="entry name" value="TWO-COMPONENT HISTIDINE KINASE"/>
    <property type="match status" value="1"/>
</dbReference>
<dbReference type="Gene3D" id="3.30.565.10">
    <property type="entry name" value="Histidine kinase-like ATPase, C-terminal domain"/>
    <property type="match status" value="1"/>
</dbReference>
<dbReference type="Pfam" id="PF00512">
    <property type="entry name" value="HisKA"/>
    <property type="match status" value="1"/>
</dbReference>
<dbReference type="InterPro" id="IPR036097">
    <property type="entry name" value="HisK_dim/P_sf"/>
</dbReference>
<keyword evidence="5 9" id="KW-0808">Transferase</keyword>
<keyword evidence="4" id="KW-0597">Phosphoprotein</keyword>
<dbReference type="SUPFAM" id="SSF47384">
    <property type="entry name" value="Homodimeric domain of signal transducing histidine kinase"/>
    <property type="match status" value="1"/>
</dbReference>
<dbReference type="GO" id="GO:0000155">
    <property type="term" value="F:phosphorelay sensor kinase activity"/>
    <property type="evidence" value="ECO:0007669"/>
    <property type="project" value="InterPro"/>
</dbReference>
<accession>A0A7Y9S922</accession>
<dbReference type="Proteomes" id="UP000521748">
    <property type="component" value="Unassembled WGS sequence"/>
</dbReference>
<dbReference type="InterPro" id="IPR003661">
    <property type="entry name" value="HisK_dim/P_dom"/>
</dbReference>
<evidence type="ECO:0000313" key="9">
    <source>
        <dbReference type="EMBL" id="NYE95917.1"/>
    </source>
</evidence>
<dbReference type="AlphaFoldDB" id="A0A7Y9S922"/>
<feature type="transmembrane region" description="Helical" evidence="7">
    <location>
        <begin position="68"/>
        <end position="89"/>
    </location>
</feature>
<keyword evidence="10" id="KW-1185">Reference proteome</keyword>
<dbReference type="SUPFAM" id="SSF55874">
    <property type="entry name" value="ATPase domain of HSP90 chaperone/DNA topoisomerase II/histidine kinase"/>
    <property type="match status" value="1"/>
</dbReference>